<dbReference type="AlphaFoldDB" id="A0AB39N1Y7"/>
<dbReference type="InterPro" id="IPR002347">
    <property type="entry name" value="SDR_fam"/>
</dbReference>
<organism evidence="4">
    <name type="scientific">Streptomyces sp. R11</name>
    <dbReference type="NCBI Taxonomy" id="3238625"/>
    <lineage>
        <taxon>Bacteria</taxon>
        <taxon>Bacillati</taxon>
        <taxon>Actinomycetota</taxon>
        <taxon>Actinomycetes</taxon>
        <taxon>Kitasatosporales</taxon>
        <taxon>Streptomycetaceae</taxon>
        <taxon>Streptomyces</taxon>
    </lineage>
</organism>
<evidence type="ECO:0000313" key="4">
    <source>
        <dbReference type="EMBL" id="XDQ12239.1"/>
    </source>
</evidence>
<protein>
    <submittedName>
        <fullName evidence="4">SDR family NAD(P)-dependent oxidoreductase</fullName>
        <ecNumber evidence="4">1.1.1.-</ecNumber>
    </submittedName>
</protein>
<dbReference type="FunFam" id="3.40.50.720:FF:000084">
    <property type="entry name" value="Short-chain dehydrogenase reductase"/>
    <property type="match status" value="1"/>
</dbReference>
<dbReference type="GO" id="GO:0016616">
    <property type="term" value="F:oxidoreductase activity, acting on the CH-OH group of donors, NAD or NADP as acceptor"/>
    <property type="evidence" value="ECO:0007669"/>
    <property type="project" value="UniProtKB-ARBA"/>
</dbReference>
<evidence type="ECO:0000256" key="2">
    <source>
        <dbReference type="ARBA" id="ARBA00023002"/>
    </source>
</evidence>
<dbReference type="EMBL" id="CP163432">
    <property type="protein sequence ID" value="XDQ12239.1"/>
    <property type="molecule type" value="Genomic_DNA"/>
</dbReference>
<evidence type="ECO:0000256" key="1">
    <source>
        <dbReference type="ARBA" id="ARBA00006484"/>
    </source>
</evidence>
<dbReference type="PANTHER" id="PTHR42760:SF50">
    <property type="entry name" value="SHORT-CHAIN DEHYDROGENASE-RELATED"/>
    <property type="match status" value="1"/>
</dbReference>
<proteinExistence type="inferred from homology"/>
<dbReference type="InterPro" id="IPR057326">
    <property type="entry name" value="KR_dom"/>
</dbReference>
<gene>
    <name evidence="4" type="ORF">AB5J55_22695</name>
</gene>
<sequence length="281" mass="28866">MTFTLVSIFSFGCVDERQLSSAKGVITMSTLSNALTGRTVLVTGGSRGIGAEIARECAREGAHVVITYQKSRERAEAVVTELTGLGAKALAVQADQAVPHEASTAVEKAAEFFGGQIDVLVNSAGIAVMGTVDQVDLELQEGVQRMMATNVMGTIVTTHSASRFLTDGGRVILVGSTVAHRVPVPGVAEYAASKAAIDQLGRGWARDFGSRGITVNVVQPGATDTDMNPADGPNAAPQAAMTALGRMGTPSDVAKAVVFLASEKAAYITGALLTVDGGSSI</sequence>
<dbReference type="SMART" id="SM00822">
    <property type="entry name" value="PKS_KR"/>
    <property type="match status" value="1"/>
</dbReference>
<dbReference type="PRINTS" id="PR00080">
    <property type="entry name" value="SDRFAMILY"/>
</dbReference>
<name>A0AB39N1Y7_9ACTN</name>
<accession>A0AB39N1Y7</accession>
<dbReference type="Gene3D" id="3.40.50.720">
    <property type="entry name" value="NAD(P)-binding Rossmann-like Domain"/>
    <property type="match status" value="1"/>
</dbReference>
<dbReference type="RefSeq" id="WP_369272425.1">
    <property type="nucleotide sequence ID" value="NZ_CP163432.1"/>
</dbReference>
<dbReference type="PRINTS" id="PR00081">
    <property type="entry name" value="GDHRDH"/>
</dbReference>
<reference evidence="4" key="1">
    <citation type="submission" date="2024-07" db="EMBL/GenBank/DDBJ databases">
        <authorList>
            <person name="Yu S.T."/>
        </authorList>
    </citation>
    <scope>NUCLEOTIDE SEQUENCE</scope>
    <source>
        <strain evidence="4">R11</strain>
    </source>
</reference>
<dbReference type="EC" id="1.1.1.-" evidence="4"/>
<evidence type="ECO:0000259" key="3">
    <source>
        <dbReference type="SMART" id="SM00822"/>
    </source>
</evidence>
<keyword evidence="2 4" id="KW-0560">Oxidoreductase</keyword>
<dbReference type="PANTHER" id="PTHR42760">
    <property type="entry name" value="SHORT-CHAIN DEHYDROGENASES/REDUCTASES FAMILY MEMBER"/>
    <property type="match status" value="1"/>
</dbReference>
<comment type="similarity">
    <text evidence="1">Belongs to the short-chain dehydrogenases/reductases (SDR) family.</text>
</comment>
<feature type="domain" description="Ketoreductase" evidence="3">
    <location>
        <begin position="38"/>
        <end position="223"/>
    </location>
</feature>
<dbReference type="Pfam" id="PF13561">
    <property type="entry name" value="adh_short_C2"/>
    <property type="match status" value="1"/>
</dbReference>
<dbReference type="SUPFAM" id="SSF51735">
    <property type="entry name" value="NAD(P)-binding Rossmann-fold domains"/>
    <property type="match status" value="1"/>
</dbReference>
<dbReference type="InterPro" id="IPR036291">
    <property type="entry name" value="NAD(P)-bd_dom_sf"/>
</dbReference>